<organism evidence="1">
    <name type="scientific">marine metagenome</name>
    <dbReference type="NCBI Taxonomy" id="408172"/>
    <lineage>
        <taxon>unclassified sequences</taxon>
        <taxon>metagenomes</taxon>
        <taxon>ecological metagenomes</taxon>
    </lineage>
</organism>
<evidence type="ECO:0000313" key="1">
    <source>
        <dbReference type="EMBL" id="SVB21270.1"/>
    </source>
</evidence>
<sequence length="62" mass="6873">MVFFDDLDGGHAEYLCRFQIDTEIVQKNTSVGSHAHPVTGDFVNARVGFSHPFNAGFDDDVK</sequence>
<protein>
    <submittedName>
        <fullName evidence="1">Uncharacterized protein</fullName>
    </submittedName>
</protein>
<dbReference type="EMBL" id="UINC01032882">
    <property type="protein sequence ID" value="SVB21270.1"/>
    <property type="molecule type" value="Genomic_DNA"/>
</dbReference>
<dbReference type="AlphaFoldDB" id="A0A382C5F9"/>
<gene>
    <name evidence="1" type="ORF">METZ01_LOCUS174124</name>
</gene>
<accession>A0A382C5F9</accession>
<reference evidence="1" key="1">
    <citation type="submission" date="2018-05" db="EMBL/GenBank/DDBJ databases">
        <authorList>
            <person name="Lanie J.A."/>
            <person name="Ng W.-L."/>
            <person name="Kazmierczak K.M."/>
            <person name="Andrzejewski T.M."/>
            <person name="Davidsen T.M."/>
            <person name="Wayne K.J."/>
            <person name="Tettelin H."/>
            <person name="Glass J.I."/>
            <person name="Rusch D."/>
            <person name="Podicherti R."/>
            <person name="Tsui H.-C.T."/>
            <person name="Winkler M.E."/>
        </authorList>
    </citation>
    <scope>NUCLEOTIDE SEQUENCE</scope>
</reference>
<proteinExistence type="predicted"/>
<name>A0A382C5F9_9ZZZZ</name>